<sequence length="480" mass="53920">MVFANVDDGFSQYEDAPDTKRVHDKFVEEINVDLQPVFFPGDQYVNRVNLMLTTNDQLDIITRAIGGNFSRPDVKKWIDDGIIIELTDLIEKMPNYIAACESNELVKTSREQLKMLGKDYGIPYTLGIQHTETLKIRADWLENLGMDTPETIEDFETYLEAVKTQDPDGNGADDTYGICGDVWGGNIFSVLATAYLPVGDNWWLDETGTLQHPGLHPGYQELLSKLVEWQEKGYLPPDALLSDDDQRLDWITNNQLGAVAGWYSATVGGTVTLQEKLPEVAWKPIVLSGREDAANAAINSLVSAHGNVVTSTCKDLDAVARYYDYLWSEEGMMLAYYGIEGEHYDIVDNAPVFRVDDNDTPLYKAYYYPMLNTSLITSYGEWPGSDPTSALYRQFTEECNSLPGVDKPDALVLYDYETMTGGELKTDLDTYINENRAKVLAGEIPSEDWGSIMQTWLEKGGEEFTKGMNETYQAWLAENS</sequence>
<dbReference type="PANTHER" id="PTHR43649">
    <property type="entry name" value="ARABINOSE-BINDING PROTEIN-RELATED"/>
    <property type="match status" value="1"/>
</dbReference>
<protein>
    <submittedName>
        <fullName evidence="2">Extracellular solute-binding protein</fullName>
    </submittedName>
</protein>
<evidence type="ECO:0000313" key="2">
    <source>
        <dbReference type="EMBL" id="HIS76770.1"/>
    </source>
</evidence>
<dbReference type="PANTHER" id="PTHR43649:SF33">
    <property type="entry name" value="POLYGALACTURONAN_RHAMNOGALACTURONAN-BINDING PROTEIN YTCQ"/>
    <property type="match status" value="1"/>
</dbReference>
<dbReference type="Gene3D" id="3.40.190.10">
    <property type="entry name" value="Periplasmic binding protein-like II"/>
    <property type="match status" value="2"/>
</dbReference>
<dbReference type="AlphaFoldDB" id="A0A9D1FP52"/>
<name>A0A9D1FP52_9FIRM</name>
<organism evidence="2 3">
    <name type="scientific">Candidatus Merdivicinus excrementipullorum</name>
    <dbReference type="NCBI Taxonomy" id="2840867"/>
    <lineage>
        <taxon>Bacteria</taxon>
        <taxon>Bacillati</taxon>
        <taxon>Bacillota</taxon>
        <taxon>Clostridia</taxon>
        <taxon>Eubacteriales</taxon>
        <taxon>Oscillospiraceae</taxon>
        <taxon>Oscillospiraceae incertae sedis</taxon>
        <taxon>Candidatus Merdivicinus</taxon>
    </lineage>
</organism>
<dbReference type="Proteomes" id="UP000824002">
    <property type="component" value="Unassembled WGS sequence"/>
</dbReference>
<keyword evidence="1" id="KW-0732">Signal</keyword>
<proteinExistence type="predicted"/>
<dbReference type="SUPFAM" id="SSF53850">
    <property type="entry name" value="Periplasmic binding protein-like II"/>
    <property type="match status" value="1"/>
</dbReference>
<comment type="caution">
    <text evidence="2">The sequence shown here is derived from an EMBL/GenBank/DDBJ whole genome shotgun (WGS) entry which is preliminary data.</text>
</comment>
<reference evidence="2" key="2">
    <citation type="journal article" date="2021" name="PeerJ">
        <title>Extensive microbial diversity within the chicken gut microbiome revealed by metagenomics and culture.</title>
        <authorList>
            <person name="Gilroy R."/>
            <person name="Ravi A."/>
            <person name="Getino M."/>
            <person name="Pursley I."/>
            <person name="Horton D.L."/>
            <person name="Alikhan N.F."/>
            <person name="Baker D."/>
            <person name="Gharbi K."/>
            <person name="Hall N."/>
            <person name="Watson M."/>
            <person name="Adriaenssens E.M."/>
            <person name="Foster-Nyarko E."/>
            <person name="Jarju S."/>
            <person name="Secka A."/>
            <person name="Antonio M."/>
            <person name="Oren A."/>
            <person name="Chaudhuri R.R."/>
            <person name="La Ragione R."/>
            <person name="Hildebrand F."/>
            <person name="Pallen M.J."/>
        </authorList>
    </citation>
    <scope>NUCLEOTIDE SEQUENCE</scope>
    <source>
        <strain evidence="2">CHK199-13235</strain>
    </source>
</reference>
<evidence type="ECO:0000256" key="1">
    <source>
        <dbReference type="ARBA" id="ARBA00022729"/>
    </source>
</evidence>
<reference evidence="2" key="1">
    <citation type="submission" date="2020-10" db="EMBL/GenBank/DDBJ databases">
        <authorList>
            <person name="Gilroy R."/>
        </authorList>
    </citation>
    <scope>NUCLEOTIDE SEQUENCE</scope>
    <source>
        <strain evidence="2">CHK199-13235</strain>
    </source>
</reference>
<evidence type="ECO:0000313" key="3">
    <source>
        <dbReference type="Proteomes" id="UP000824002"/>
    </source>
</evidence>
<dbReference type="EMBL" id="DVJP01000054">
    <property type="protein sequence ID" value="HIS76770.1"/>
    <property type="molecule type" value="Genomic_DNA"/>
</dbReference>
<dbReference type="InterPro" id="IPR050490">
    <property type="entry name" value="Bact_solute-bd_prot1"/>
</dbReference>
<accession>A0A9D1FP52</accession>
<gene>
    <name evidence="2" type="ORF">IAB51_08170</name>
</gene>